<protein>
    <submittedName>
        <fullName evidence="1">Uncharacterized protein</fullName>
    </submittedName>
</protein>
<gene>
    <name evidence="1" type="ORF">QAD02_017703</name>
</gene>
<accession>A0ACC2PGG8</accession>
<dbReference type="Proteomes" id="UP001239111">
    <property type="component" value="Chromosome 1"/>
</dbReference>
<comment type="caution">
    <text evidence="1">The sequence shown here is derived from an EMBL/GenBank/DDBJ whole genome shotgun (WGS) entry which is preliminary data.</text>
</comment>
<organism evidence="1 2">
    <name type="scientific">Eretmocerus hayati</name>
    <dbReference type="NCBI Taxonomy" id="131215"/>
    <lineage>
        <taxon>Eukaryota</taxon>
        <taxon>Metazoa</taxon>
        <taxon>Ecdysozoa</taxon>
        <taxon>Arthropoda</taxon>
        <taxon>Hexapoda</taxon>
        <taxon>Insecta</taxon>
        <taxon>Pterygota</taxon>
        <taxon>Neoptera</taxon>
        <taxon>Endopterygota</taxon>
        <taxon>Hymenoptera</taxon>
        <taxon>Apocrita</taxon>
        <taxon>Proctotrupomorpha</taxon>
        <taxon>Chalcidoidea</taxon>
        <taxon>Aphelinidae</taxon>
        <taxon>Aphelininae</taxon>
        <taxon>Eretmocerus</taxon>
    </lineage>
</organism>
<evidence type="ECO:0000313" key="1">
    <source>
        <dbReference type="EMBL" id="KAJ8681911.1"/>
    </source>
</evidence>
<reference evidence="1" key="1">
    <citation type="submission" date="2023-04" db="EMBL/GenBank/DDBJ databases">
        <title>A chromosome-level genome assembly of the parasitoid wasp Eretmocerus hayati.</title>
        <authorList>
            <person name="Zhong Y."/>
            <person name="Liu S."/>
            <person name="Liu Y."/>
        </authorList>
    </citation>
    <scope>NUCLEOTIDE SEQUENCE</scope>
    <source>
        <strain evidence="1">ZJU_SS_LIU_2023</strain>
    </source>
</reference>
<name>A0ACC2PGG8_9HYME</name>
<sequence>MNSLFLPLIDLTEEPDIDPALDPDSEPEVEVIPVAPRALISRGNRPRVFHPPELFPNLMNQLPQDLASPPSPITHSPPASQIQSFSGPRPSAGIVDPILDSIPALNLSLSSDFFSDHAGGDSVVETPIPPVTAPVSEISKQVIVNPAPRTPEARQNQKILNLFPISFPPSLLSPIVSRPITPAAACTPTTTKSSLPDPLPPARESGAVRRLDRDFENLRVTTKPPSEGASFFEFIPFLDTLTNIPEGQPSFKKAKQRVAHPNAPSSPRQAKIINPRSEVRSEKKSIRKAINPFQNSRKRKNTALNHFPAKKPKLSSKKVDSQLKKPNTILPAAKFFIKHVETLIIFNF</sequence>
<evidence type="ECO:0000313" key="2">
    <source>
        <dbReference type="Proteomes" id="UP001239111"/>
    </source>
</evidence>
<keyword evidence="2" id="KW-1185">Reference proteome</keyword>
<proteinExistence type="predicted"/>
<dbReference type="EMBL" id="CM056741">
    <property type="protein sequence ID" value="KAJ8681911.1"/>
    <property type="molecule type" value="Genomic_DNA"/>
</dbReference>